<sequence length="597" mass="63842">MSDSSSSPQHHAPVKTKLRSPISRVLAPIRGQLIAAALLAAAGSMLTLVPLAGIAHIAHLALSEAGAPAAIGWTVFASVASLFTGMALLSVAELLAHQADNRITHHLRVAIGQRLMQVPLGWFSEHASSEVKRAMQDDIGTLHSLTAHFYTTLGRAVGAVLIAVLYLFAMDWRLAVICLLPFPAFFLFLRRAMQASARHMDEVVAGMARIDEAVVEFVNGMPLVKAFGDQGNAQDRYREAVDAFAGTFTGFTRPLVASMARANALIAPVSVLGLVLLAGTLFVALGWAEPLAILPFALVTPGLCAPLQLLHYITHDLNNAVGAAQRVLALLDTPVLPQPTPGGWPNGCEVRAEQLSHAYTPGHNVISDVSFTLAPGTTTAIVGPSGAGKSTLARLLLRFFDPDSGRISLGGVDLRQIESRELYRRIGFVLQEVRLIHASVAENIALGRPTATREQIEAAARLANIHTRILQLPRGYDSVIGEDAQLSGGEQQRLSIARAVLLDPPVLVLDEATAAADAESEAAIQDALARFAQGRTLLVIAHRLDTVMHAEQILVLDQGRVCEQGRHAELLARQGVYAQLWAQGHYPDTVKKALPVC</sequence>
<dbReference type="SMART" id="SM00382">
    <property type="entry name" value="AAA"/>
    <property type="match status" value="1"/>
</dbReference>
<evidence type="ECO:0000256" key="6">
    <source>
        <dbReference type="ARBA" id="ARBA00022840"/>
    </source>
</evidence>
<feature type="transmembrane region" description="Helical" evidence="9">
    <location>
        <begin position="70"/>
        <end position="96"/>
    </location>
</feature>
<dbReference type="PROSITE" id="PS50929">
    <property type="entry name" value="ABC_TM1F"/>
    <property type="match status" value="1"/>
</dbReference>
<dbReference type="InterPro" id="IPR011527">
    <property type="entry name" value="ABC1_TM_dom"/>
</dbReference>
<dbReference type="PROSITE" id="PS00211">
    <property type="entry name" value="ABC_TRANSPORTER_1"/>
    <property type="match status" value="1"/>
</dbReference>
<dbReference type="InterPro" id="IPR003439">
    <property type="entry name" value="ABC_transporter-like_ATP-bd"/>
</dbReference>
<dbReference type="RefSeq" id="WP_119141896.1">
    <property type="nucleotide sequence ID" value="NZ_CBCSFL010000007.1"/>
</dbReference>
<dbReference type="Gene3D" id="3.40.50.300">
    <property type="entry name" value="P-loop containing nucleotide triphosphate hydrolases"/>
    <property type="match status" value="1"/>
</dbReference>
<proteinExistence type="predicted"/>
<keyword evidence="12" id="KW-0378">Hydrolase</keyword>
<reference evidence="13" key="1">
    <citation type="submission" date="2018-08" db="EMBL/GenBank/DDBJ databases">
        <authorList>
            <person name="Blom J."/>
        </authorList>
    </citation>
    <scope>NUCLEOTIDE SEQUENCE [LARGE SCALE GENOMIC DNA]</scope>
    <source>
        <strain evidence="13">CCOS 865</strain>
    </source>
</reference>
<keyword evidence="2" id="KW-0813">Transport</keyword>
<dbReference type="InterPro" id="IPR039421">
    <property type="entry name" value="Type_1_exporter"/>
</dbReference>
<keyword evidence="6 12" id="KW-0067">ATP-binding</keyword>
<keyword evidence="3" id="KW-1003">Cell membrane</keyword>
<name>A0A383RU42_9PSED</name>
<dbReference type="AlphaFoldDB" id="A0A383RU42"/>
<evidence type="ECO:0000256" key="8">
    <source>
        <dbReference type="ARBA" id="ARBA00023136"/>
    </source>
</evidence>
<evidence type="ECO:0000256" key="5">
    <source>
        <dbReference type="ARBA" id="ARBA00022741"/>
    </source>
</evidence>
<protein>
    <submittedName>
        <fullName evidence="12">Iron import ATP-binding/permease protein IrtA</fullName>
        <ecNumber evidence="12">3.6.3.-</ecNumber>
    </submittedName>
</protein>
<feature type="domain" description="ABC transmembrane type-1" evidence="11">
    <location>
        <begin position="34"/>
        <end position="319"/>
    </location>
</feature>
<comment type="subcellular location">
    <subcellularLocation>
        <location evidence="1">Cell membrane</location>
        <topology evidence="1">Multi-pass membrane protein</topology>
    </subcellularLocation>
</comment>
<evidence type="ECO:0000256" key="7">
    <source>
        <dbReference type="ARBA" id="ARBA00022989"/>
    </source>
</evidence>
<gene>
    <name evidence="12" type="primary">irtA</name>
    <name evidence="12" type="ORF">CCOS865_02826</name>
</gene>
<dbReference type="SUPFAM" id="SSF52540">
    <property type="entry name" value="P-loop containing nucleoside triphosphate hydrolases"/>
    <property type="match status" value="1"/>
</dbReference>
<dbReference type="InterPro" id="IPR036640">
    <property type="entry name" value="ABC1_TM_sf"/>
</dbReference>
<dbReference type="InterPro" id="IPR017871">
    <property type="entry name" value="ABC_transporter-like_CS"/>
</dbReference>
<keyword evidence="8 9" id="KW-0472">Membrane</keyword>
<evidence type="ECO:0000313" key="12">
    <source>
        <dbReference type="EMBL" id="SYX90559.1"/>
    </source>
</evidence>
<dbReference type="Pfam" id="PF00005">
    <property type="entry name" value="ABC_tran"/>
    <property type="match status" value="1"/>
</dbReference>
<dbReference type="GO" id="GO:0005524">
    <property type="term" value="F:ATP binding"/>
    <property type="evidence" value="ECO:0007669"/>
    <property type="project" value="UniProtKB-KW"/>
</dbReference>
<evidence type="ECO:0000313" key="13">
    <source>
        <dbReference type="Proteomes" id="UP000263595"/>
    </source>
</evidence>
<dbReference type="PANTHER" id="PTHR24221">
    <property type="entry name" value="ATP-BINDING CASSETTE SUB-FAMILY B"/>
    <property type="match status" value="1"/>
</dbReference>
<dbReference type="PROSITE" id="PS50893">
    <property type="entry name" value="ABC_TRANSPORTER_2"/>
    <property type="match status" value="1"/>
</dbReference>
<evidence type="ECO:0000256" key="9">
    <source>
        <dbReference type="SAM" id="Phobius"/>
    </source>
</evidence>
<dbReference type="GO" id="GO:0005886">
    <property type="term" value="C:plasma membrane"/>
    <property type="evidence" value="ECO:0007669"/>
    <property type="project" value="UniProtKB-SubCell"/>
</dbReference>
<feature type="transmembrane region" description="Helical" evidence="9">
    <location>
        <begin position="172"/>
        <end position="189"/>
    </location>
</feature>
<evidence type="ECO:0000256" key="2">
    <source>
        <dbReference type="ARBA" id="ARBA00022448"/>
    </source>
</evidence>
<dbReference type="InterPro" id="IPR003593">
    <property type="entry name" value="AAA+_ATPase"/>
</dbReference>
<keyword evidence="7 9" id="KW-1133">Transmembrane helix</keyword>
<evidence type="ECO:0000259" key="10">
    <source>
        <dbReference type="PROSITE" id="PS50893"/>
    </source>
</evidence>
<feature type="transmembrane region" description="Helical" evidence="9">
    <location>
        <begin position="33"/>
        <end position="58"/>
    </location>
</feature>
<keyword evidence="13" id="KW-1185">Reference proteome</keyword>
<feature type="transmembrane region" description="Helical" evidence="9">
    <location>
        <begin position="262"/>
        <end position="285"/>
    </location>
</feature>
<dbReference type="Gene3D" id="1.20.1560.10">
    <property type="entry name" value="ABC transporter type 1, transmembrane domain"/>
    <property type="match status" value="1"/>
</dbReference>
<evidence type="ECO:0000259" key="11">
    <source>
        <dbReference type="PROSITE" id="PS50929"/>
    </source>
</evidence>
<dbReference type="GO" id="GO:0140359">
    <property type="term" value="F:ABC-type transporter activity"/>
    <property type="evidence" value="ECO:0007669"/>
    <property type="project" value="InterPro"/>
</dbReference>
<dbReference type="PANTHER" id="PTHR24221:SF654">
    <property type="entry name" value="ATP-BINDING CASSETTE SUB-FAMILY B MEMBER 6"/>
    <property type="match status" value="1"/>
</dbReference>
<dbReference type="OrthoDB" id="9806127at2"/>
<accession>A0A383RU42</accession>
<keyword evidence="5" id="KW-0547">Nucleotide-binding</keyword>
<dbReference type="GO" id="GO:0016887">
    <property type="term" value="F:ATP hydrolysis activity"/>
    <property type="evidence" value="ECO:0007669"/>
    <property type="project" value="InterPro"/>
</dbReference>
<evidence type="ECO:0000256" key="4">
    <source>
        <dbReference type="ARBA" id="ARBA00022692"/>
    </source>
</evidence>
<dbReference type="EMBL" id="UNOZ01000019">
    <property type="protein sequence ID" value="SYX90559.1"/>
    <property type="molecule type" value="Genomic_DNA"/>
</dbReference>
<dbReference type="EC" id="3.6.3.-" evidence="12"/>
<dbReference type="InterPro" id="IPR027417">
    <property type="entry name" value="P-loop_NTPase"/>
</dbReference>
<evidence type="ECO:0000256" key="1">
    <source>
        <dbReference type="ARBA" id="ARBA00004651"/>
    </source>
</evidence>
<organism evidence="12 13">
    <name type="scientific">Pseudomonas reidholzensis</name>
    <dbReference type="NCBI Taxonomy" id="1785162"/>
    <lineage>
        <taxon>Bacteria</taxon>
        <taxon>Pseudomonadati</taxon>
        <taxon>Pseudomonadota</taxon>
        <taxon>Gammaproteobacteria</taxon>
        <taxon>Pseudomonadales</taxon>
        <taxon>Pseudomonadaceae</taxon>
        <taxon>Pseudomonas</taxon>
    </lineage>
</organism>
<feature type="domain" description="ABC transporter" evidence="10">
    <location>
        <begin position="350"/>
        <end position="583"/>
    </location>
</feature>
<evidence type="ECO:0000256" key="3">
    <source>
        <dbReference type="ARBA" id="ARBA00022475"/>
    </source>
</evidence>
<dbReference type="SUPFAM" id="SSF90123">
    <property type="entry name" value="ABC transporter transmembrane region"/>
    <property type="match status" value="1"/>
</dbReference>
<dbReference type="CDD" id="cd07346">
    <property type="entry name" value="ABC_6TM_exporters"/>
    <property type="match status" value="1"/>
</dbReference>
<keyword evidence="4 9" id="KW-0812">Transmembrane</keyword>
<feature type="transmembrane region" description="Helical" evidence="9">
    <location>
        <begin position="142"/>
        <end position="166"/>
    </location>
</feature>
<dbReference type="Proteomes" id="UP000263595">
    <property type="component" value="Unassembled WGS sequence"/>
</dbReference>
<dbReference type="Pfam" id="PF00664">
    <property type="entry name" value="ABC_membrane"/>
    <property type="match status" value="1"/>
</dbReference>
<dbReference type="FunFam" id="3.40.50.300:FF:000221">
    <property type="entry name" value="Multidrug ABC transporter ATP-binding protein"/>
    <property type="match status" value="1"/>
</dbReference>